<dbReference type="GO" id="GO:0016757">
    <property type="term" value="F:glycosyltransferase activity"/>
    <property type="evidence" value="ECO:0007669"/>
    <property type="project" value="InterPro"/>
</dbReference>
<evidence type="ECO:0000259" key="1">
    <source>
        <dbReference type="Pfam" id="PF00534"/>
    </source>
</evidence>
<dbReference type="PANTHER" id="PTHR12526">
    <property type="entry name" value="GLYCOSYLTRANSFERASE"/>
    <property type="match status" value="1"/>
</dbReference>
<dbReference type="SUPFAM" id="SSF53756">
    <property type="entry name" value="UDP-Glycosyltransferase/glycogen phosphorylase"/>
    <property type="match status" value="1"/>
</dbReference>
<organism evidence="2 3">
    <name type="scientific">Natronoarchaeum philippinense</name>
    <dbReference type="NCBI Taxonomy" id="558529"/>
    <lineage>
        <taxon>Archaea</taxon>
        <taxon>Methanobacteriati</taxon>
        <taxon>Methanobacteriota</taxon>
        <taxon>Stenosarchaea group</taxon>
        <taxon>Halobacteria</taxon>
        <taxon>Halobacteriales</taxon>
        <taxon>Natronoarchaeaceae</taxon>
    </lineage>
</organism>
<dbReference type="EMBL" id="OBEJ01000003">
    <property type="protein sequence ID" value="SNZ15389.1"/>
    <property type="molecule type" value="Genomic_DNA"/>
</dbReference>
<dbReference type="AlphaFoldDB" id="A0A285P0Y5"/>
<protein>
    <submittedName>
        <fullName evidence="2">Glycosyltransferase involved in cell wall bisynthesis</fullName>
    </submittedName>
</protein>
<reference evidence="2 3" key="1">
    <citation type="submission" date="2017-09" db="EMBL/GenBank/DDBJ databases">
        <authorList>
            <person name="Ehlers B."/>
            <person name="Leendertz F.H."/>
        </authorList>
    </citation>
    <scope>NUCLEOTIDE SEQUENCE [LARGE SCALE GENOMIC DNA]</scope>
    <source>
        <strain evidence="2 3">DSM 27208</strain>
    </source>
</reference>
<sequence length="382" mass="42814">MSESTVVFFHIASGSYGGGSHMLYRLLSSIDQGSINPVVLAQRDDTLTRKLRKEGIRVEIVPFRGSLDSYNEALLTGSISLKTRSAFRLLQFNAEARSVLRDADVIWCKNLRALLSIIPYSILSDARLLWNIGLGNPSTGFRRYLNTTAIRATDEILIESPVQAERIFTESQLRRARDKLTIISKGIDTDRFSPSPNPKQNEFRVGMASLITPRKRVEDFISAATRINESDPDIRFSIAGSPPDVDDTEYLDRLERLVASNGIEDVVTFEGWVDDMPSFYNSIDVFVLPSQNEGIPGSVKEAMATETPVIATNVGGVPEIVDHQTTGYLVKPKSPSQIADYLLELRENPDLMDEIGQNSRQRIVNEYSMEAYLQQYETILQR</sequence>
<dbReference type="InterPro" id="IPR001296">
    <property type="entry name" value="Glyco_trans_1"/>
</dbReference>
<evidence type="ECO:0000313" key="3">
    <source>
        <dbReference type="Proteomes" id="UP000219453"/>
    </source>
</evidence>
<proteinExistence type="predicted"/>
<dbReference type="OrthoDB" id="132546at2157"/>
<dbReference type="Gene3D" id="3.40.50.2000">
    <property type="entry name" value="Glycogen Phosphorylase B"/>
    <property type="match status" value="2"/>
</dbReference>
<accession>A0A285P0Y5</accession>
<evidence type="ECO:0000313" key="2">
    <source>
        <dbReference type="EMBL" id="SNZ15389.1"/>
    </source>
</evidence>
<keyword evidence="3" id="KW-1185">Reference proteome</keyword>
<dbReference type="CDD" id="cd03801">
    <property type="entry name" value="GT4_PimA-like"/>
    <property type="match status" value="1"/>
</dbReference>
<dbReference type="Pfam" id="PF00534">
    <property type="entry name" value="Glycos_transf_1"/>
    <property type="match status" value="1"/>
</dbReference>
<gene>
    <name evidence="2" type="ORF">SAMN06269185_2474</name>
</gene>
<feature type="domain" description="Glycosyl transferase family 1" evidence="1">
    <location>
        <begin position="191"/>
        <end position="362"/>
    </location>
</feature>
<keyword evidence="2" id="KW-0808">Transferase</keyword>
<dbReference type="RefSeq" id="WP_097009384.1">
    <property type="nucleotide sequence ID" value="NZ_OBEJ01000003.1"/>
</dbReference>
<name>A0A285P0Y5_NATPI</name>
<dbReference type="Proteomes" id="UP000219453">
    <property type="component" value="Unassembled WGS sequence"/>
</dbReference>